<feature type="domain" description="Carrier" evidence="10">
    <location>
        <begin position="2527"/>
        <end position="2604"/>
    </location>
</feature>
<dbReference type="Gene3D" id="3.40.50.150">
    <property type="entry name" value="Vaccinia Virus protein VP39"/>
    <property type="match status" value="1"/>
</dbReference>
<dbReference type="InterPro" id="IPR013154">
    <property type="entry name" value="ADH-like_N"/>
</dbReference>
<keyword evidence="5" id="KW-0560">Oxidoreductase</keyword>
<dbReference type="InterPro" id="IPR020806">
    <property type="entry name" value="PKS_PP-bd"/>
</dbReference>
<dbReference type="CDD" id="cd05195">
    <property type="entry name" value="enoyl_red"/>
    <property type="match status" value="1"/>
</dbReference>
<protein>
    <submittedName>
        <fullName evidence="13">Uncharacterized protein</fullName>
    </submittedName>
</protein>
<accession>A0A225ATW2</accession>
<dbReference type="InterPro" id="IPR036736">
    <property type="entry name" value="ACP-like_sf"/>
</dbReference>
<dbReference type="InterPro" id="IPR013217">
    <property type="entry name" value="Methyltransf_12"/>
</dbReference>
<dbReference type="Pfam" id="PF23114">
    <property type="entry name" value="NAD-bd_HRPKS_sdrA"/>
    <property type="match status" value="1"/>
</dbReference>
<organism evidence="13 14">
    <name type="scientific">Talaromyces atroroseus</name>
    <dbReference type="NCBI Taxonomy" id="1441469"/>
    <lineage>
        <taxon>Eukaryota</taxon>
        <taxon>Fungi</taxon>
        <taxon>Dikarya</taxon>
        <taxon>Ascomycota</taxon>
        <taxon>Pezizomycotina</taxon>
        <taxon>Eurotiomycetes</taxon>
        <taxon>Eurotiomycetidae</taxon>
        <taxon>Eurotiales</taxon>
        <taxon>Trichocomaceae</taxon>
        <taxon>Talaromyces</taxon>
        <taxon>Talaromyces sect. Trachyspermi</taxon>
    </lineage>
</organism>
<dbReference type="SMART" id="SM00826">
    <property type="entry name" value="PKS_DH"/>
    <property type="match status" value="1"/>
</dbReference>
<evidence type="ECO:0000256" key="4">
    <source>
        <dbReference type="ARBA" id="ARBA00022857"/>
    </source>
</evidence>
<dbReference type="PROSITE" id="PS52004">
    <property type="entry name" value="KS3_2"/>
    <property type="match status" value="1"/>
</dbReference>
<dbReference type="SUPFAM" id="SSF52151">
    <property type="entry name" value="FabD/lysophospholipase-like"/>
    <property type="match status" value="1"/>
</dbReference>
<dbReference type="GO" id="GO:0006633">
    <property type="term" value="P:fatty acid biosynthetic process"/>
    <property type="evidence" value="ECO:0007669"/>
    <property type="project" value="InterPro"/>
</dbReference>
<dbReference type="GO" id="GO:0016491">
    <property type="term" value="F:oxidoreductase activity"/>
    <property type="evidence" value="ECO:0007669"/>
    <property type="project" value="UniProtKB-KW"/>
</dbReference>
<dbReference type="SUPFAM" id="SSF50129">
    <property type="entry name" value="GroES-like"/>
    <property type="match status" value="1"/>
</dbReference>
<dbReference type="InterPro" id="IPR056501">
    <property type="entry name" value="NAD-bd_HRPKS_sdrA"/>
</dbReference>
<keyword evidence="14" id="KW-1185">Reference proteome</keyword>
<feature type="region of interest" description="Disordered" evidence="9">
    <location>
        <begin position="1"/>
        <end position="20"/>
    </location>
</feature>
<dbReference type="Gene3D" id="3.90.180.10">
    <property type="entry name" value="Medium-chain alcohol dehydrogenases, catalytic domain"/>
    <property type="match status" value="1"/>
</dbReference>
<dbReference type="PROSITE" id="PS50075">
    <property type="entry name" value="CARRIER"/>
    <property type="match status" value="1"/>
</dbReference>
<dbReference type="Pfam" id="PF23297">
    <property type="entry name" value="ACP_SdgA_C"/>
    <property type="match status" value="1"/>
</dbReference>
<feature type="region of interest" description="N-terminal hotdog fold" evidence="8">
    <location>
        <begin position="979"/>
        <end position="1118"/>
    </location>
</feature>
<dbReference type="GO" id="GO:0031177">
    <property type="term" value="F:phosphopantetheine binding"/>
    <property type="evidence" value="ECO:0007669"/>
    <property type="project" value="InterPro"/>
</dbReference>
<evidence type="ECO:0000256" key="9">
    <source>
        <dbReference type="SAM" id="MobiDB-lite"/>
    </source>
</evidence>
<keyword evidence="1" id="KW-0596">Phosphopantetheine</keyword>
<dbReference type="InterPro" id="IPR014030">
    <property type="entry name" value="Ketoacyl_synth_N"/>
</dbReference>
<evidence type="ECO:0000256" key="5">
    <source>
        <dbReference type="ARBA" id="ARBA00023002"/>
    </source>
</evidence>
<dbReference type="InterPro" id="IPR029063">
    <property type="entry name" value="SAM-dependent_MTases_sf"/>
</dbReference>
<dbReference type="SUPFAM" id="SSF53335">
    <property type="entry name" value="S-adenosyl-L-methionine-dependent methyltransferases"/>
    <property type="match status" value="1"/>
</dbReference>
<dbReference type="SMART" id="SM00822">
    <property type="entry name" value="PKS_KR"/>
    <property type="match status" value="1"/>
</dbReference>
<comment type="caution">
    <text evidence="13">The sequence shown here is derived from an EMBL/GenBank/DDBJ whole genome shotgun (WGS) entry which is preliminary data.</text>
</comment>
<dbReference type="SMART" id="SM00829">
    <property type="entry name" value="PKS_ER"/>
    <property type="match status" value="1"/>
</dbReference>
<dbReference type="InterPro" id="IPR020843">
    <property type="entry name" value="ER"/>
</dbReference>
<dbReference type="Gene3D" id="3.40.366.10">
    <property type="entry name" value="Malonyl-Coenzyme A Acyl Carrier Protein, domain 2"/>
    <property type="match status" value="1"/>
</dbReference>
<dbReference type="PANTHER" id="PTHR43775">
    <property type="entry name" value="FATTY ACID SYNTHASE"/>
    <property type="match status" value="1"/>
</dbReference>
<dbReference type="InterPro" id="IPR011032">
    <property type="entry name" value="GroES-like_sf"/>
</dbReference>
<evidence type="ECO:0000313" key="14">
    <source>
        <dbReference type="Proteomes" id="UP000214365"/>
    </source>
</evidence>
<dbReference type="InterPro" id="IPR036291">
    <property type="entry name" value="NAD(P)-bd_dom_sf"/>
</dbReference>
<feature type="active site" description="Proton acceptor; for dehydratase activity" evidence="8">
    <location>
        <position position="1011"/>
    </location>
</feature>
<dbReference type="InterPro" id="IPR016039">
    <property type="entry name" value="Thiolase-like"/>
</dbReference>
<dbReference type="Pfam" id="PF13602">
    <property type="entry name" value="ADH_zinc_N_2"/>
    <property type="match status" value="1"/>
</dbReference>
<dbReference type="SUPFAM" id="SSF47336">
    <property type="entry name" value="ACP-like"/>
    <property type="match status" value="1"/>
</dbReference>
<dbReference type="RefSeq" id="XP_020121925.1">
    <property type="nucleotide sequence ID" value="XM_020264963.1"/>
</dbReference>
<evidence type="ECO:0000256" key="6">
    <source>
        <dbReference type="ARBA" id="ARBA00023268"/>
    </source>
</evidence>
<dbReference type="SUPFAM" id="SSF51735">
    <property type="entry name" value="NAD(P)-binding Rossmann-fold domains"/>
    <property type="match status" value="2"/>
</dbReference>
<keyword evidence="6" id="KW-0511">Multifunctional enzyme</keyword>
<feature type="active site" description="Proton donor; for dehydratase activity" evidence="8">
    <location>
        <position position="1214"/>
    </location>
</feature>
<dbReference type="InterPro" id="IPR032821">
    <property type="entry name" value="PKS_assoc"/>
</dbReference>
<feature type="domain" description="PKS/mFAS DH" evidence="12">
    <location>
        <begin position="979"/>
        <end position="1305"/>
    </location>
</feature>
<evidence type="ECO:0000256" key="3">
    <source>
        <dbReference type="ARBA" id="ARBA00022679"/>
    </source>
</evidence>
<dbReference type="STRING" id="1441469.A0A225ATW2"/>
<evidence type="ECO:0000256" key="7">
    <source>
        <dbReference type="ARBA" id="ARBA00023315"/>
    </source>
</evidence>
<dbReference type="InterPro" id="IPR014031">
    <property type="entry name" value="Ketoacyl_synth_C"/>
</dbReference>
<dbReference type="InterPro" id="IPR014043">
    <property type="entry name" value="Acyl_transferase_dom"/>
</dbReference>
<dbReference type="Pfam" id="PF08659">
    <property type="entry name" value="KR"/>
    <property type="match status" value="1"/>
</dbReference>
<reference evidence="13 14" key="1">
    <citation type="submission" date="2015-06" db="EMBL/GenBank/DDBJ databases">
        <title>Talaromyces atroroseus IBT 11181 draft genome.</title>
        <authorList>
            <person name="Rasmussen K.B."/>
            <person name="Rasmussen S."/>
            <person name="Petersen B."/>
            <person name="Sicheritz-Ponten T."/>
            <person name="Mortensen U.H."/>
            <person name="Thrane U."/>
        </authorList>
    </citation>
    <scope>NUCLEOTIDE SEQUENCE [LARGE SCALE GENOMIC DNA]</scope>
    <source>
        <strain evidence="13 14">IBT 11181</strain>
    </source>
</reference>
<dbReference type="PROSITE" id="PS00012">
    <property type="entry name" value="PHOSPHOPANTETHEINE"/>
    <property type="match status" value="1"/>
</dbReference>
<dbReference type="InterPro" id="IPR057326">
    <property type="entry name" value="KR_dom"/>
</dbReference>
<dbReference type="GO" id="GO:1901336">
    <property type="term" value="P:lactone biosynthetic process"/>
    <property type="evidence" value="ECO:0007669"/>
    <property type="project" value="UniProtKB-ARBA"/>
</dbReference>
<dbReference type="SMART" id="SM00827">
    <property type="entry name" value="PKS_AT"/>
    <property type="match status" value="1"/>
</dbReference>
<dbReference type="InterPro" id="IPR049552">
    <property type="entry name" value="PKS_DH_N"/>
</dbReference>
<dbReference type="FunFam" id="3.40.50.720:FF:000209">
    <property type="entry name" value="Polyketide synthase Pks12"/>
    <property type="match status" value="1"/>
</dbReference>
<dbReference type="GeneID" id="31002628"/>
<dbReference type="InterPro" id="IPR050091">
    <property type="entry name" value="PKS_NRPS_Biosynth_Enz"/>
</dbReference>
<dbReference type="Pfam" id="PF00698">
    <property type="entry name" value="Acyl_transf_1"/>
    <property type="match status" value="1"/>
</dbReference>
<dbReference type="Gene3D" id="1.10.1200.10">
    <property type="entry name" value="ACP-like"/>
    <property type="match status" value="1"/>
</dbReference>
<keyword evidence="4" id="KW-0521">NADP</keyword>
<dbReference type="InterPro" id="IPR013968">
    <property type="entry name" value="PKS_KR"/>
</dbReference>
<dbReference type="InterPro" id="IPR001227">
    <property type="entry name" value="Ac_transferase_dom_sf"/>
</dbReference>
<dbReference type="Pfam" id="PF21089">
    <property type="entry name" value="PKS_DH_N"/>
    <property type="match status" value="1"/>
</dbReference>
<evidence type="ECO:0000259" key="12">
    <source>
        <dbReference type="PROSITE" id="PS52019"/>
    </source>
</evidence>
<dbReference type="SMART" id="SM00823">
    <property type="entry name" value="PKS_PP"/>
    <property type="match status" value="1"/>
</dbReference>
<evidence type="ECO:0000256" key="2">
    <source>
        <dbReference type="ARBA" id="ARBA00022553"/>
    </source>
</evidence>
<dbReference type="EMBL" id="LFMY01000003">
    <property type="protein sequence ID" value="OKL61804.1"/>
    <property type="molecule type" value="Genomic_DNA"/>
</dbReference>
<dbReference type="CDD" id="cd00833">
    <property type="entry name" value="PKS"/>
    <property type="match status" value="1"/>
</dbReference>
<feature type="region of interest" description="C-terminal hotdog fold" evidence="8">
    <location>
        <begin position="1147"/>
        <end position="1305"/>
    </location>
</feature>
<dbReference type="GO" id="GO:0030639">
    <property type="term" value="P:polyketide biosynthetic process"/>
    <property type="evidence" value="ECO:0007669"/>
    <property type="project" value="UniProtKB-ARBA"/>
</dbReference>
<dbReference type="InterPro" id="IPR020807">
    <property type="entry name" value="PKS_DH"/>
</dbReference>
<dbReference type="Pfam" id="PF00109">
    <property type="entry name" value="ketoacyl-synt"/>
    <property type="match status" value="1"/>
</dbReference>
<dbReference type="GO" id="GO:0004312">
    <property type="term" value="F:fatty acid synthase activity"/>
    <property type="evidence" value="ECO:0007669"/>
    <property type="project" value="TreeGrafter"/>
</dbReference>
<dbReference type="PROSITE" id="PS00606">
    <property type="entry name" value="KS3_1"/>
    <property type="match status" value="1"/>
</dbReference>
<sequence>MPFSILPNDPGTSWEGAGTEKGARVNGHALNGISTKSQTDNIPIVVVGLSFKLPQGIESVDAFWEALKEARSAWSSYPASRLNFEGIYDPDEERVNGFPLKGAHFVDGDVAAFDAPFFTISPAEAAEIDPQSRILLETTYKALENARPAGIPMERIANSRTSVHTGSFGDDYKGFHIKDPLFGGPYSASSVSASMLANRISWFFNLRGESINMDTACSSTLVAFHTACQGLRSGDADTAIVAGANLILGPDTAMSLNNQGFLSPDGRCWSFDEKANGYGRGEGFAALILKRFDDALASNSSIRAVIRATGTNQDGRTPGIVQPSQVAQAELIRETYCKAGLDMSLTRYVEAHGTGTPVGDPIEAGAISDAFADVITPERPLYVGSVKSNIGHLEGTSGMAALIKSILMLEQGMIPAIAGLEHVNSSISERYPCLKFPSTLCPWPSKGLRRVSINSFGFGGTNAHVIMEDAENHLRLAGYARRSPNPSFASTDGSKLLVFSARDEKGINRIQAVYNDHLARIKEDRTGYLDSLSYTLTQRRSSFLWRAFTVCRGEHALRGGIKLTRPVKALSTARLALCFTGQGAQWYAMGRELNECDLYTQSIAQSAAVLKSLGCAWNLKEELSREKEESRVNEPEFSQTLCTAVQIALVDVLEAVGTQPTVVFGHSSGEIAAAYAIGGLDRNSAIRAAYYRGYLSSRLAANHKESAGRMLSVAVAETDILPYFEAVKARFGKLDITVGCVNSPSNVTITGNALQIDYLKELCHDNRVFARKLAVTVAYHSSRMEAIAREYAKLLGSFSPRKHTAWSSAKMLSSVTGEMVSRRQVAQAEYWVKNMVSPVRFVEALSGAALPRHDGQFVPDKTKLQFEDVLEIGPHSALQRPVKDTLKSLSKGSEVGYVSALVRGVDAVESLFNAFGYLHCRGHVVSLQAINQLTSSGNTPTTPPLLLTDLPEYPFDHSLSYWRESRLSKGHRLREAPRNDFLGTRVPDWNPWEAKWRRRIKLSEDPWLEDHKIASVNILPGAAMLVMAVEASKSVAKSRFKDRVISGYTIKDVSFTRALAISPDIDGTEVEFYLKSGDESDDGNSRRGAWSEFRLFCIDNEVWVKVCQGHIQISFVEESGAVDQGLEAQLESKLHSEELERLRSTCYRPVEMQNVYAAMAERGLDFGPAHQVIKSCSYTDEFEVVADMNPNQWRIKSRRYHQTENITVHPTFLDGLFQMNLVAMTEGGRNVAPSVVVGIRKIWIAESSFSSTKCDSIAVPAWSKSAHLGHGNTTSDVVCLDPLGQTSIIVIDGLQGRFLKENGQAETAKRMLWNFDYRPDIELLNHEDLLKQVTSTFTLQPSPFDLDRDIKLLLYLCILRTLKQLTSEDAKNLAPHHQKYFAWMQREKEKLYAGECIITPVPDFRPYIDNDEFYNNLLDRIESENKRGKFFATLARNLYAILKKEQDALELMFQTPLAKDYYRELYKATNGLSKALSFIDLYAHKHPDMKVLEIGAGTGGMTKYVLETLTQNGSGVANVGNPRFSHYTYTDISAGFFSDAASLFDNIPNRVTFSVLDIEKDPSSQGFTEGTFDLVIADNVLHATQSLDTTVMHVRKLLKQGGKLVLFELTDPEVVRTNFAFGLLPGWWRANDTYRSFSAGVADSVWDSVLKKYGFSGIDLNLTDYDDPVCHEHSALISTAVSSDVKSNSNTLPRTLIIFDNACVLQAQVAQGLMAKFKNSRATDVVSLSLEVAAQKSDLNQWFCVILLELRDPFLATMNHDQWRNIQAVLKSDGGLLWVCRGGGVRPTLPEHALIQGMLRGLRQEERHAKFISLSMEPTTNDTAHLVDRIGAVLETITQIPVHKCEQEYVERDGQICVDRIVEADYLKQELERSIQGTKSSESTFGAHNSLSLSIETPGLLDTLEFMEGDDTIKQDLAPDDIEILIEVSGVNFRDCLIALGRLAASEFGFECAGRVSRKGNEVVDLQIGDRVCASAVGTYQTYTRCKAADAILIPASMSFVEAASIPVVFTTAFYALVHVARIRKEESILIHSAGGGTGQAAIQIAQLVGAEIFATVGSEEKKSLLMGSYGIPADHIFDSRNSSFAKGIRRMTIDRGGVDVVLNSLSGDLLLDSWHCVAPFGRFLELGKKDILANRNLPMQPFARNASFHAIDLAEARRHQPSLLQKLRDDIKELLARGAISPPQPLHVYGIGEVEKAFRYLQSGKNTGKAVVELRRDDVVKTRLRVQHKWHFDPKSTYVIAGGLGGIGRRTAWWMVTRGAKNLVLLSRSGDGHPEVKKLVDDIRQLGARVETPLCDISDYDALKQTLETISISMPPVKGCIQSAMVLRNKVFGNMTFKDWRDCFECKVPGSWNLHRLLPKGMDFFIMYSSLAGGLGGTASVNYSAACVYQDALAHYRNSVGEKATTFNLGVMVDDGVLRDNVILRATLVSTGFLLGISQREMFALLDHYCDPSLEIPDTPLKSQVVVGVDVPHNIKNRGIEIPGFMHRPLFKGMWNIADRNSAPNQEGDPSMHVVQELASIKSRDEAAEVIANALMVRLSKALGVPLGNLEISQSIHSYGVDSLVAVELRNWFKSKLQADVAVFEMLGNSTSEDIGRLVAAKSQLVANLLA</sequence>
<evidence type="ECO:0000259" key="11">
    <source>
        <dbReference type="PROSITE" id="PS52004"/>
    </source>
</evidence>
<dbReference type="InterPro" id="IPR006162">
    <property type="entry name" value="Ppantetheine_attach_site"/>
</dbReference>
<dbReference type="PROSITE" id="PS52019">
    <property type="entry name" value="PKS_MFAS_DH"/>
    <property type="match status" value="1"/>
</dbReference>
<proteinExistence type="predicted"/>
<dbReference type="GO" id="GO:0004315">
    <property type="term" value="F:3-oxoacyl-[acyl-carrier-protein] synthase activity"/>
    <property type="evidence" value="ECO:0007669"/>
    <property type="project" value="InterPro"/>
</dbReference>
<dbReference type="InterPro" id="IPR016035">
    <property type="entry name" value="Acyl_Trfase/lysoPLipase"/>
</dbReference>
<dbReference type="SUPFAM" id="SSF53901">
    <property type="entry name" value="Thiolase-like"/>
    <property type="match status" value="1"/>
</dbReference>
<dbReference type="InterPro" id="IPR018201">
    <property type="entry name" value="Ketoacyl_synth_AS"/>
</dbReference>
<dbReference type="InterPro" id="IPR020841">
    <property type="entry name" value="PKS_Beta-ketoAc_synthase_dom"/>
</dbReference>
<dbReference type="OrthoDB" id="329835at2759"/>
<dbReference type="PANTHER" id="PTHR43775:SF29">
    <property type="entry name" value="ASPERFURANONE POLYKETIDE SYNTHASE AFOG-RELATED"/>
    <property type="match status" value="1"/>
</dbReference>
<evidence type="ECO:0000259" key="10">
    <source>
        <dbReference type="PROSITE" id="PS50075"/>
    </source>
</evidence>
<dbReference type="Pfam" id="PF08242">
    <property type="entry name" value="Methyltransf_12"/>
    <property type="match status" value="1"/>
</dbReference>
<dbReference type="Pfam" id="PF14765">
    <property type="entry name" value="PS-DH"/>
    <property type="match status" value="1"/>
</dbReference>
<dbReference type="Pfam" id="PF16197">
    <property type="entry name" value="KAsynt_C_assoc"/>
    <property type="match status" value="1"/>
</dbReference>
<evidence type="ECO:0000256" key="1">
    <source>
        <dbReference type="ARBA" id="ARBA00022450"/>
    </source>
</evidence>
<dbReference type="InterPro" id="IPR009081">
    <property type="entry name" value="PP-bd_ACP"/>
</dbReference>
<gene>
    <name evidence="13" type="ORF">UA08_02873</name>
</gene>
<dbReference type="InterPro" id="IPR049551">
    <property type="entry name" value="PKS_DH_C"/>
</dbReference>
<dbReference type="Gene3D" id="3.40.47.10">
    <property type="match status" value="1"/>
</dbReference>
<dbReference type="Gene3D" id="3.10.129.110">
    <property type="entry name" value="Polyketide synthase dehydratase"/>
    <property type="match status" value="1"/>
</dbReference>
<dbReference type="SMART" id="SM00825">
    <property type="entry name" value="PKS_KS"/>
    <property type="match status" value="1"/>
</dbReference>
<dbReference type="InterPro" id="IPR042104">
    <property type="entry name" value="PKS_dehydratase_sf"/>
</dbReference>
<name>A0A225ATW2_TALAT</name>
<evidence type="ECO:0000313" key="13">
    <source>
        <dbReference type="EMBL" id="OKL61804.1"/>
    </source>
</evidence>
<keyword evidence="2" id="KW-0597">Phosphoprotein</keyword>
<keyword evidence="3" id="KW-0808">Transferase</keyword>
<dbReference type="Gene3D" id="3.40.50.720">
    <property type="entry name" value="NAD(P)-binding Rossmann-like Domain"/>
    <property type="match status" value="1"/>
</dbReference>
<dbReference type="CDD" id="cd02440">
    <property type="entry name" value="AdoMet_MTases"/>
    <property type="match status" value="1"/>
</dbReference>
<dbReference type="InterPro" id="IPR049900">
    <property type="entry name" value="PKS_mFAS_DH"/>
</dbReference>
<evidence type="ECO:0000256" key="8">
    <source>
        <dbReference type="PROSITE-ProRule" id="PRU01363"/>
    </source>
</evidence>
<dbReference type="Proteomes" id="UP000214365">
    <property type="component" value="Unassembled WGS sequence"/>
</dbReference>
<keyword evidence="7" id="KW-0012">Acyltransferase</keyword>
<dbReference type="Pfam" id="PF02801">
    <property type="entry name" value="Ketoacyl-synt_C"/>
    <property type="match status" value="1"/>
</dbReference>
<dbReference type="Pfam" id="PF08240">
    <property type="entry name" value="ADH_N"/>
    <property type="match status" value="1"/>
</dbReference>
<feature type="domain" description="Ketosynthase family 3 (KS3)" evidence="11">
    <location>
        <begin position="41"/>
        <end position="469"/>
    </location>
</feature>